<name>A0A7X6DT25_9BACT</name>
<evidence type="ECO:0000313" key="3">
    <source>
        <dbReference type="EMBL" id="NKE72742.1"/>
    </source>
</evidence>
<dbReference type="PANTHER" id="PTHR12049">
    <property type="entry name" value="PROTEIN ARGININE METHYLTRANSFERASE NDUFAF7, MITOCHONDRIAL"/>
    <property type="match status" value="1"/>
</dbReference>
<evidence type="ECO:0000313" key="4">
    <source>
        <dbReference type="Proteomes" id="UP000534783"/>
    </source>
</evidence>
<sequence length="390" mass="44953">MPKPELIAFLRDEIVKHGPIPFSRFMEEALYHPALGYYASPGEKIGPEGDYYTSSSVHPIFGELLAKQFHQMLLPLGEGESGYTLVEMGAGKGSLCFDILRYFQREAPSFFSRLQYIIVEKSPAFKERQMKRLKPIFPSQVRWEEAVPDRFVGVLFSNELLDAMPVHRLQIDREVVQEIYVVWKDDRFVETLGPPSTPRLLDYLKNIEIQFDRPTEIEINLQSVDWMRRVGQSLAQGYVVTIDYGYPAEMLYTSRRPKGTFLCYYRHATNENPYDHVGEQDMTAHIDFTSLAKAGEEAGLSVIGFTDQTHFLMGLGIAQRMEPYAMEMDRSEKAKKEFLAMKQLMAPERMGRVFKILIQGKNIPPGLSLDGLQFKPFFKLLTLIFFFFMM</sequence>
<accession>A0A7X6DT25</accession>
<dbReference type="GO" id="GO:0035243">
    <property type="term" value="F:protein-arginine omega-N symmetric methyltransferase activity"/>
    <property type="evidence" value="ECO:0007669"/>
    <property type="project" value="TreeGrafter"/>
</dbReference>
<dbReference type="Gene3D" id="3.40.50.12710">
    <property type="match status" value="1"/>
</dbReference>
<dbReference type="InterPro" id="IPR029063">
    <property type="entry name" value="SAM-dependent_MTases_sf"/>
</dbReference>
<gene>
    <name evidence="3" type="ORF">MNODULE_18485</name>
</gene>
<protein>
    <recommendedName>
        <fullName evidence="5">SAM-dependent methyltransferase</fullName>
    </recommendedName>
</protein>
<keyword evidence="1" id="KW-0489">Methyltransferase</keyword>
<dbReference type="Proteomes" id="UP000534783">
    <property type="component" value="Unassembled WGS sequence"/>
</dbReference>
<dbReference type="EMBL" id="VTOW01000004">
    <property type="protein sequence ID" value="NKE72742.1"/>
    <property type="molecule type" value="Genomic_DNA"/>
</dbReference>
<keyword evidence="4" id="KW-1185">Reference proteome</keyword>
<dbReference type="PANTHER" id="PTHR12049:SF7">
    <property type="entry name" value="PROTEIN ARGININE METHYLTRANSFERASE NDUFAF7, MITOCHONDRIAL"/>
    <property type="match status" value="1"/>
</dbReference>
<evidence type="ECO:0000256" key="1">
    <source>
        <dbReference type="ARBA" id="ARBA00022603"/>
    </source>
</evidence>
<evidence type="ECO:0000256" key="2">
    <source>
        <dbReference type="ARBA" id="ARBA00022679"/>
    </source>
</evidence>
<reference evidence="3 4" key="1">
    <citation type="journal article" date="2020" name="Nature">
        <title>Bacterial chemolithoautotrophy via manganese oxidation.</title>
        <authorList>
            <person name="Yu H."/>
            <person name="Leadbetter J.R."/>
        </authorList>
    </citation>
    <scope>NUCLEOTIDE SEQUENCE [LARGE SCALE GENOMIC DNA]</scope>
    <source>
        <strain evidence="3 4">Mn-1</strain>
    </source>
</reference>
<dbReference type="GO" id="GO:0032259">
    <property type="term" value="P:methylation"/>
    <property type="evidence" value="ECO:0007669"/>
    <property type="project" value="UniProtKB-KW"/>
</dbReference>
<proteinExistence type="predicted"/>
<dbReference type="InterPro" id="IPR038375">
    <property type="entry name" value="NDUFAF7_sf"/>
</dbReference>
<organism evidence="3 4">
    <name type="scientific">Candidatus Manganitrophus noduliformans</name>
    <dbReference type="NCBI Taxonomy" id="2606439"/>
    <lineage>
        <taxon>Bacteria</taxon>
        <taxon>Pseudomonadati</taxon>
        <taxon>Nitrospirota</taxon>
        <taxon>Nitrospiria</taxon>
        <taxon>Candidatus Troglogloeales</taxon>
        <taxon>Candidatus Manganitrophaceae</taxon>
        <taxon>Candidatus Manganitrophus</taxon>
    </lineage>
</organism>
<dbReference type="RefSeq" id="WP_168062685.1">
    <property type="nucleotide sequence ID" value="NZ_VTOW01000004.1"/>
</dbReference>
<keyword evidence="2" id="KW-0808">Transferase</keyword>
<dbReference type="SUPFAM" id="SSF53335">
    <property type="entry name" value="S-adenosyl-L-methionine-dependent methyltransferases"/>
    <property type="match status" value="1"/>
</dbReference>
<dbReference type="Pfam" id="PF02636">
    <property type="entry name" value="Methyltransf_28"/>
    <property type="match status" value="1"/>
</dbReference>
<dbReference type="AlphaFoldDB" id="A0A7X6DT25"/>
<comment type="caution">
    <text evidence="3">The sequence shown here is derived from an EMBL/GenBank/DDBJ whole genome shotgun (WGS) entry which is preliminary data.</text>
</comment>
<evidence type="ECO:0008006" key="5">
    <source>
        <dbReference type="Google" id="ProtNLM"/>
    </source>
</evidence>
<dbReference type="InterPro" id="IPR003788">
    <property type="entry name" value="NDUFAF7"/>
</dbReference>